<evidence type="ECO:0000313" key="1">
    <source>
        <dbReference type="EMBL" id="GHF64000.1"/>
    </source>
</evidence>
<dbReference type="EMBL" id="BNAJ01000019">
    <property type="protein sequence ID" value="GHF64000.1"/>
    <property type="molecule type" value="Genomic_DNA"/>
</dbReference>
<reference evidence="2 3" key="3">
    <citation type="submission" date="2020-08" db="EMBL/GenBank/DDBJ databases">
        <title>Genomic Encyclopedia of Type Strains, Phase IV (KMG-IV): sequencing the most valuable type-strain genomes for metagenomic binning, comparative biology and taxonomic classification.</title>
        <authorList>
            <person name="Goeker M."/>
        </authorList>
    </citation>
    <scope>NUCLEOTIDE SEQUENCE [LARGE SCALE GENOMIC DNA]</scope>
    <source>
        <strain evidence="2 3">DSM 27521</strain>
    </source>
</reference>
<dbReference type="Gene3D" id="3.40.1350.10">
    <property type="match status" value="1"/>
</dbReference>
<dbReference type="AlphaFoldDB" id="A0A7W8NTF4"/>
<evidence type="ECO:0000313" key="3">
    <source>
        <dbReference type="Proteomes" id="UP000539473"/>
    </source>
</evidence>
<accession>A0A7W8NTF4</accession>
<dbReference type="Proteomes" id="UP000619376">
    <property type="component" value="Unassembled WGS sequence"/>
</dbReference>
<evidence type="ECO:0008006" key="5">
    <source>
        <dbReference type="Google" id="ProtNLM"/>
    </source>
</evidence>
<evidence type="ECO:0000313" key="2">
    <source>
        <dbReference type="EMBL" id="MBB5379068.1"/>
    </source>
</evidence>
<organism evidence="2 3">
    <name type="scientific">Deinococcus metalli</name>
    <dbReference type="NCBI Taxonomy" id="1141878"/>
    <lineage>
        <taxon>Bacteria</taxon>
        <taxon>Thermotogati</taxon>
        <taxon>Deinococcota</taxon>
        <taxon>Deinococci</taxon>
        <taxon>Deinococcales</taxon>
        <taxon>Deinococcaceae</taxon>
        <taxon>Deinococcus</taxon>
    </lineage>
</organism>
<reference evidence="1" key="4">
    <citation type="submission" date="2024-05" db="EMBL/GenBank/DDBJ databases">
        <authorList>
            <person name="Sun Q."/>
            <person name="Zhou Y."/>
        </authorList>
    </citation>
    <scope>NUCLEOTIDE SEQUENCE</scope>
    <source>
        <strain evidence="1">CGMCC 1.18437</strain>
    </source>
</reference>
<dbReference type="EMBL" id="JACHFK010000019">
    <property type="protein sequence ID" value="MBB5379068.1"/>
    <property type="molecule type" value="Genomic_DNA"/>
</dbReference>
<dbReference type="Proteomes" id="UP000539473">
    <property type="component" value="Unassembled WGS sequence"/>
</dbReference>
<name>A0A7W8NTF4_9DEIO</name>
<evidence type="ECO:0000313" key="4">
    <source>
        <dbReference type="Proteomes" id="UP000619376"/>
    </source>
</evidence>
<dbReference type="InterPro" id="IPR011856">
    <property type="entry name" value="tRNA_endonuc-like_dom_sf"/>
</dbReference>
<comment type="caution">
    <text evidence="2">The sequence shown here is derived from an EMBL/GenBank/DDBJ whole genome shotgun (WGS) entry which is preliminary data.</text>
</comment>
<dbReference type="RefSeq" id="WP_184116058.1">
    <property type="nucleotide sequence ID" value="NZ_BNAJ01000019.1"/>
</dbReference>
<keyword evidence="4" id="KW-1185">Reference proteome</keyword>
<reference evidence="4" key="2">
    <citation type="journal article" date="2019" name="Int. J. Syst. Evol. Microbiol.">
        <title>The Global Catalogue of Microorganisms (GCM) 10K type strain sequencing project: providing services to taxonomists for standard genome sequencing and annotation.</title>
        <authorList>
            <consortium name="The Broad Institute Genomics Platform"/>
            <consortium name="The Broad Institute Genome Sequencing Center for Infectious Disease"/>
            <person name="Wu L."/>
            <person name="Ma J."/>
        </authorList>
    </citation>
    <scope>NUCLEOTIDE SEQUENCE [LARGE SCALE GENOMIC DNA]</scope>
    <source>
        <strain evidence="4">CGMCC 1.18437</strain>
    </source>
</reference>
<sequence length="184" mass="20379">MAISLHQVQRIKEAYAAGELDPGIAQSAGVSIATAKRYRQKLGLKTNSVTALRGEEGEQLVAEAARARGLSVVMRPTNNDKSDFVIQGQRVDVKATMQLADGSWRFRLPRERRSFYGGYTYPKDYAADCELVVLVALRAFGAPDFYLLPTHDLPLDVRIRAGGPYDVIRNDWSLLDMHLLALSA</sequence>
<reference evidence="1" key="1">
    <citation type="journal article" date="2014" name="Int. J. Syst. Evol. Microbiol.">
        <title>Complete genome of a new Firmicutes species belonging to the dominant human colonic microbiota ('Ruminococcus bicirculans') reveals two chromosomes and a selective capacity to utilize plant glucans.</title>
        <authorList>
            <consortium name="NISC Comparative Sequencing Program"/>
            <person name="Wegmann U."/>
            <person name="Louis P."/>
            <person name="Goesmann A."/>
            <person name="Henrissat B."/>
            <person name="Duncan S.H."/>
            <person name="Flint H.J."/>
        </authorList>
    </citation>
    <scope>NUCLEOTIDE SEQUENCE</scope>
    <source>
        <strain evidence="1">CGMCC 1.18437</strain>
    </source>
</reference>
<protein>
    <recommendedName>
        <fullName evidence="5">Endonuclease</fullName>
    </recommendedName>
</protein>
<gene>
    <name evidence="1" type="ORF">GCM10017781_44930</name>
    <name evidence="2" type="ORF">HNQ07_004578</name>
</gene>
<proteinExistence type="predicted"/>
<dbReference type="GO" id="GO:0003676">
    <property type="term" value="F:nucleic acid binding"/>
    <property type="evidence" value="ECO:0007669"/>
    <property type="project" value="InterPro"/>
</dbReference>